<dbReference type="PANTHER" id="PTHR43081">
    <property type="entry name" value="ADENYLATE CYCLASE, TERMINAL-DIFFERENTIATION SPECIFIC-RELATED"/>
    <property type="match status" value="1"/>
</dbReference>
<feature type="transmembrane region" description="Helical" evidence="1">
    <location>
        <begin position="64"/>
        <end position="88"/>
    </location>
</feature>
<dbReference type="EMBL" id="CP001510">
    <property type="protein sequence ID" value="ACS42836.1"/>
    <property type="molecule type" value="Genomic_DNA"/>
</dbReference>
<dbReference type="SUPFAM" id="SSF55073">
    <property type="entry name" value="Nucleotide cyclase"/>
    <property type="match status" value="1"/>
</dbReference>
<evidence type="ECO:0000313" key="3">
    <source>
        <dbReference type="EMBL" id="ACS42836.1"/>
    </source>
</evidence>
<accession>C5AV50</accession>
<sequence>MTLRQSGEDRGLRPHLLIADGRSLRVDPPARPLPAWPYGLRERAGRIILRRPPEPDLMLPHHRWFWLLILLAAGGAGLLYNVIFAGGASPAAGFTYGLCVGVSALAFDRGVLLAGVQSRIRRLPAGLYVVAAELSYVAMIVVGNALGGFVVWLLGLTGDSLEEAVRTTPRVLAYALAVSALLVFVIRMRDLIGGEVFINFLVGRYHRPVEEERIFLFLDVVGSTAFAETHGDLRAQEYLSAVFATLAEPVRRFYGSTDDYIGDLAMITWPMERGLKDARCVECLFAVRERIEAEAEGWEARFGTVPRLRAGLHGGPVVTAEVGVDRHKIAYFGDAVNVVARVEALCRPLGVDTLISEDLLKRLPRLPEGVVVRPLGTHALRGRGQPLAVATLERNGTAALAEETAPRIAAAP</sequence>
<dbReference type="PANTHER" id="PTHR43081:SF1">
    <property type="entry name" value="ADENYLATE CYCLASE, TERMINAL-DIFFERENTIATION SPECIFIC"/>
    <property type="match status" value="1"/>
</dbReference>
<dbReference type="SMART" id="SM00044">
    <property type="entry name" value="CYCc"/>
    <property type="match status" value="1"/>
</dbReference>
<protein>
    <submittedName>
        <fullName evidence="3">Transmembrane adenylate/guanylate cyclase</fullName>
        <ecNumber evidence="3">4.6.1.1</ecNumber>
    </submittedName>
</protein>
<dbReference type="InterPro" id="IPR029787">
    <property type="entry name" value="Nucleotide_cyclase"/>
</dbReference>
<reference evidence="3 4" key="1">
    <citation type="journal article" date="2009" name="PLoS ONE">
        <title>Methylobacterium genome sequences: a reference blueprint to investigate microbial metabolism of C1 compounds from natural and industrial sources.</title>
        <authorList>
            <person name="Vuilleumier S."/>
            <person name="Chistoserdova L."/>
            <person name="Lee M.-C."/>
            <person name="Bringel F."/>
            <person name="Lajus A."/>
            <person name="Zhou Y."/>
            <person name="Gourion B."/>
            <person name="Barbe V."/>
            <person name="Chang J."/>
            <person name="Cruveiller S."/>
            <person name="Dossat C."/>
            <person name="Gillett W."/>
            <person name="Gruffaz C."/>
            <person name="Haugen E."/>
            <person name="Hourcade E."/>
            <person name="Levy R."/>
            <person name="Mangenot S."/>
            <person name="Muller E."/>
            <person name="Nadalig T."/>
            <person name="Pagni M."/>
            <person name="Penny C."/>
            <person name="Peyraud R."/>
            <person name="Robinson D.G."/>
            <person name="Roche D."/>
            <person name="Rouy Z."/>
            <person name="Saenampechek C."/>
            <person name="Salvignol G."/>
            <person name="Vallenet D."/>
            <person name="Wu Z."/>
            <person name="Marx C.J."/>
            <person name="Vorholt J.A."/>
            <person name="Olson M.V."/>
            <person name="Kaul R."/>
            <person name="Weissenbach J."/>
            <person name="Medigue C."/>
            <person name="Lidstrom M.E."/>
        </authorList>
    </citation>
    <scope>NUCLEOTIDE SEQUENCE [LARGE SCALE GENOMIC DNA]</scope>
    <source>
        <strain evidence="4">ATCC 14718 / DSM 1338 / JCM 2805 / NCIMB 9133 / AM1</strain>
    </source>
</reference>
<gene>
    <name evidence="3" type="ordered locus">MexAM1_META1p5234</name>
</gene>
<keyword evidence="3" id="KW-0456">Lyase</keyword>
<dbReference type="InterPro" id="IPR050697">
    <property type="entry name" value="Adenylyl/Guanylyl_Cyclase_3/4"/>
</dbReference>
<organism evidence="3 4">
    <name type="scientific">Methylorubrum extorquens (strain ATCC 14718 / DSM 1338 / JCM 2805 / NCIMB 9133 / AM1)</name>
    <name type="common">Methylobacterium extorquens</name>
    <dbReference type="NCBI Taxonomy" id="272630"/>
    <lineage>
        <taxon>Bacteria</taxon>
        <taxon>Pseudomonadati</taxon>
        <taxon>Pseudomonadota</taxon>
        <taxon>Alphaproteobacteria</taxon>
        <taxon>Hyphomicrobiales</taxon>
        <taxon>Methylobacteriaceae</taxon>
        <taxon>Methylorubrum</taxon>
    </lineage>
</organism>
<feature type="domain" description="Guanylate cyclase" evidence="2">
    <location>
        <begin position="214"/>
        <end position="343"/>
    </location>
</feature>
<proteinExistence type="predicted"/>
<dbReference type="KEGG" id="mea:Mex_1p5234"/>
<keyword evidence="1" id="KW-1133">Transmembrane helix</keyword>
<dbReference type="PROSITE" id="PS50125">
    <property type="entry name" value="GUANYLATE_CYCLASE_2"/>
    <property type="match status" value="1"/>
</dbReference>
<feature type="transmembrane region" description="Helical" evidence="1">
    <location>
        <begin position="94"/>
        <end position="115"/>
    </location>
</feature>
<dbReference type="GO" id="GO:0035556">
    <property type="term" value="P:intracellular signal transduction"/>
    <property type="evidence" value="ECO:0007669"/>
    <property type="project" value="InterPro"/>
</dbReference>
<evidence type="ECO:0000259" key="2">
    <source>
        <dbReference type="PROSITE" id="PS50125"/>
    </source>
</evidence>
<evidence type="ECO:0000256" key="1">
    <source>
        <dbReference type="SAM" id="Phobius"/>
    </source>
</evidence>
<dbReference type="Proteomes" id="UP000009081">
    <property type="component" value="Chromosome"/>
</dbReference>
<dbReference type="AlphaFoldDB" id="C5AV50"/>
<dbReference type="GO" id="GO:0004016">
    <property type="term" value="F:adenylate cyclase activity"/>
    <property type="evidence" value="ECO:0007669"/>
    <property type="project" value="UniProtKB-EC"/>
</dbReference>
<feature type="transmembrane region" description="Helical" evidence="1">
    <location>
        <begin position="171"/>
        <end position="188"/>
    </location>
</feature>
<dbReference type="GO" id="GO:0009190">
    <property type="term" value="P:cyclic nucleotide biosynthetic process"/>
    <property type="evidence" value="ECO:0007669"/>
    <property type="project" value="InterPro"/>
</dbReference>
<name>C5AV50_METEA</name>
<dbReference type="HOGENOM" id="CLU_055425_0_0_5"/>
<dbReference type="Pfam" id="PF00211">
    <property type="entry name" value="Guanylate_cyc"/>
    <property type="match status" value="1"/>
</dbReference>
<feature type="transmembrane region" description="Helical" evidence="1">
    <location>
        <begin position="127"/>
        <end position="151"/>
    </location>
</feature>
<evidence type="ECO:0000313" key="4">
    <source>
        <dbReference type="Proteomes" id="UP000009081"/>
    </source>
</evidence>
<keyword evidence="1 3" id="KW-0812">Transmembrane</keyword>
<dbReference type="InterPro" id="IPR001054">
    <property type="entry name" value="A/G_cyclase"/>
</dbReference>
<keyword evidence="1" id="KW-0472">Membrane</keyword>
<dbReference type="EC" id="4.6.1.1" evidence="3"/>
<keyword evidence="4" id="KW-1185">Reference proteome</keyword>
<dbReference type="STRING" id="272630.MexAM1_META1p5234"/>
<dbReference type="Gene3D" id="3.30.70.1230">
    <property type="entry name" value="Nucleotide cyclase"/>
    <property type="match status" value="1"/>
</dbReference>
<dbReference type="eggNOG" id="COG2114">
    <property type="taxonomic scope" value="Bacteria"/>
</dbReference>
<dbReference type="CDD" id="cd07302">
    <property type="entry name" value="CHD"/>
    <property type="match status" value="1"/>
</dbReference>